<name>A0AAV9GXV8_9PEZI</name>
<dbReference type="Proteomes" id="UP001321760">
    <property type="component" value="Unassembled WGS sequence"/>
</dbReference>
<comment type="caution">
    <text evidence="2">The sequence shown here is derived from an EMBL/GenBank/DDBJ whole genome shotgun (WGS) entry which is preliminary data.</text>
</comment>
<sequence>MAWGSPRVLDIVYQSQQITVPEWVSLWTLCLAPLVAHIVARTPPPSYLTHKRPRWHDYLALYNPISVVWRYAAIFDRRLHTLNWGPSDMAAANAIFWTDKGWDGSEEMVAQSIKYCASLPRSSRASVISGEFVKTVIVTLQGIQAIYIFTGSLNGTTKMPRFAVDTALSPIAFLGLVRLPVAFWLTSEYAFASPMSSSSAGDNAPLLARTSDKTAPASEEDGENKPLKGIFAEENQHAARRRPIFRAFFITPVIILWVITLMFLIPGPLQGKKYQDGRIFSLNVFLETVFSAVYCFMFIAVYTYCAWRYDFRSTIIPCISSPWYKLLAVLSVVGFIPVLVVSALGTRRTICGVYTTLGTDRDAELCAPYLPTQ</sequence>
<organism evidence="2 3">
    <name type="scientific">Podospora aff. communis PSN243</name>
    <dbReference type="NCBI Taxonomy" id="3040156"/>
    <lineage>
        <taxon>Eukaryota</taxon>
        <taxon>Fungi</taxon>
        <taxon>Dikarya</taxon>
        <taxon>Ascomycota</taxon>
        <taxon>Pezizomycotina</taxon>
        <taxon>Sordariomycetes</taxon>
        <taxon>Sordariomycetidae</taxon>
        <taxon>Sordariales</taxon>
        <taxon>Podosporaceae</taxon>
        <taxon>Podospora</taxon>
    </lineage>
</organism>
<keyword evidence="1" id="KW-0472">Membrane</keyword>
<accession>A0AAV9GXV8</accession>
<keyword evidence="3" id="KW-1185">Reference proteome</keyword>
<evidence type="ECO:0000256" key="1">
    <source>
        <dbReference type="SAM" id="Phobius"/>
    </source>
</evidence>
<feature type="transmembrane region" description="Helical" evidence="1">
    <location>
        <begin position="244"/>
        <end position="265"/>
    </location>
</feature>
<gene>
    <name evidence="2" type="ORF">QBC34DRAFT_483263</name>
</gene>
<evidence type="ECO:0000313" key="3">
    <source>
        <dbReference type="Proteomes" id="UP001321760"/>
    </source>
</evidence>
<protein>
    <submittedName>
        <fullName evidence="2">Uncharacterized protein</fullName>
    </submittedName>
</protein>
<keyword evidence="1" id="KW-1133">Transmembrane helix</keyword>
<evidence type="ECO:0000313" key="2">
    <source>
        <dbReference type="EMBL" id="KAK4452759.1"/>
    </source>
</evidence>
<dbReference type="AlphaFoldDB" id="A0AAV9GXV8"/>
<dbReference type="EMBL" id="MU865923">
    <property type="protein sequence ID" value="KAK4452759.1"/>
    <property type="molecule type" value="Genomic_DNA"/>
</dbReference>
<proteinExistence type="predicted"/>
<reference evidence="2" key="2">
    <citation type="submission" date="2023-05" db="EMBL/GenBank/DDBJ databases">
        <authorList>
            <consortium name="Lawrence Berkeley National Laboratory"/>
            <person name="Steindorff A."/>
            <person name="Hensen N."/>
            <person name="Bonometti L."/>
            <person name="Westerberg I."/>
            <person name="Brannstrom I.O."/>
            <person name="Guillou S."/>
            <person name="Cros-Aarteil S."/>
            <person name="Calhoun S."/>
            <person name="Haridas S."/>
            <person name="Kuo A."/>
            <person name="Mondo S."/>
            <person name="Pangilinan J."/>
            <person name="Riley R."/>
            <person name="Labutti K."/>
            <person name="Andreopoulos B."/>
            <person name="Lipzen A."/>
            <person name="Chen C."/>
            <person name="Yanf M."/>
            <person name="Daum C."/>
            <person name="Ng V."/>
            <person name="Clum A."/>
            <person name="Ohm R."/>
            <person name="Martin F."/>
            <person name="Silar P."/>
            <person name="Natvig D."/>
            <person name="Lalanne C."/>
            <person name="Gautier V."/>
            <person name="Ament-Velasquez S.L."/>
            <person name="Kruys A."/>
            <person name="Hutchinson M.I."/>
            <person name="Powell A.J."/>
            <person name="Barry K."/>
            <person name="Miller A.N."/>
            <person name="Grigoriev I.V."/>
            <person name="Debuchy R."/>
            <person name="Gladieux P."/>
            <person name="Thoren M.H."/>
            <person name="Johannesson H."/>
        </authorList>
    </citation>
    <scope>NUCLEOTIDE SEQUENCE</scope>
    <source>
        <strain evidence="2">PSN243</strain>
    </source>
</reference>
<feature type="transmembrane region" description="Helical" evidence="1">
    <location>
        <begin position="326"/>
        <end position="345"/>
    </location>
</feature>
<feature type="transmembrane region" description="Helical" evidence="1">
    <location>
        <begin position="285"/>
        <end position="305"/>
    </location>
</feature>
<keyword evidence="1" id="KW-0812">Transmembrane</keyword>
<reference evidence="2" key="1">
    <citation type="journal article" date="2023" name="Mol. Phylogenet. Evol.">
        <title>Genome-scale phylogeny and comparative genomics of the fungal order Sordariales.</title>
        <authorList>
            <person name="Hensen N."/>
            <person name="Bonometti L."/>
            <person name="Westerberg I."/>
            <person name="Brannstrom I.O."/>
            <person name="Guillou S."/>
            <person name="Cros-Aarteil S."/>
            <person name="Calhoun S."/>
            <person name="Haridas S."/>
            <person name="Kuo A."/>
            <person name="Mondo S."/>
            <person name="Pangilinan J."/>
            <person name="Riley R."/>
            <person name="LaButti K."/>
            <person name="Andreopoulos B."/>
            <person name="Lipzen A."/>
            <person name="Chen C."/>
            <person name="Yan M."/>
            <person name="Daum C."/>
            <person name="Ng V."/>
            <person name="Clum A."/>
            <person name="Steindorff A."/>
            <person name="Ohm R.A."/>
            <person name="Martin F."/>
            <person name="Silar P."/>
            <person name="Natvig D.O."/>
            <person name="Lalanne C."/>
            <person name="Gautier V."/>
            <person name="Ament-Velasquez S.L."/>
            <person name="Kruys A."/>
            <person name="Hutchinson M.I."/>
            <person name="Powell A.J."/>
            <person name="Barry K."/>
            <person name="Miller A.N."/>
            <person name="Grigoriev I.V."/>
            <person name="Debuchy R."/>
            <person name="Gladieux P."/>
            <person name="Hiltunen Thoren M."/>
            <person name="Johannesson H."/>
        </authorList>
    </citation>
    <scope>NUCLEOTIDE SEQUENCE</scope>
    <source>
        <strain evidence="2">PSN243</strain>
    </source>
</reference>